<dbReference type="SUPFAM" id="SSF55811">
    <property type="entry name" value="Nudix"/>
    <property type="match status" value="1"/>
</dbReference>
<accession>A0A1I1NKZ9</accession>
<keyword evidence="2" id="KW-0378">Hydrolase</keyword>
<gene>
    <name evidence="4" type="ORF">SAMN04488059_11672</name>
</gene>
<dbReference type="CDD" id="cd04688">
    <property type="entry name" value="NUDIX_Hydrolase"/>
    <property type="match status" value="1"/>
</dbReference>
<dbReference type="PROSITE" id="PS51462">
    <property type="entry name" value="NUDIX"/>
    <property type="match status" value="1"/>
</dbReference>
<feature type="domain" description="Nudix hydrolase" evidence="3">
    <location>
        <begin position="6"/>
        <end position="153"/>
    </location>
</feature>
<sequence>MTERIILSFPVGGTRFNYRVAGAAIRDGNLLVCREDDDDYCMLPGGRVEMGEPSDVALVREMAEELVMDVAVGPLLFTSESFYGRAGDRFHEMGFIYAIELPENVRPGGTQPFLVREDEGHLLQFSWLPVEGSALTKARLLPPWLPDRLRTLSGISAHVIFREDRLGRNP</sequence>
<dbReference type="InterPro" id="IPR000086">
    <property type="entry name" value="NUDIX_hydrolase_dom"/>
</dbReference>
<dbReference type="PANTHER" id="PTHR43046:SF14">
    <property type="entry name" value="MUTT_NUDIX FAMILY PROTEIN"/>
    <property type="match status" value="1"/>
</dbReference>
<dbReference type="OrthoDB" id="9804442at2"/>
<evidence type="ECO:0000256" key="2">
    <source>
        <dbReference type="ARBA" id="ARBA00022801"/>
    </source>
</evidence>
<dbReference type="InterPro" id="IPR015797">
    <property type="entry name" value="NUDIX_hydrolase-like_dom_sf"/>
</dbReference>
<evidence type="ECO:0000313" key="5">
    <source>
        <dbReference type="Proteomes" id="UP000182258"/>
    </source>
</evidence>
<name>A0A1I1NKZ9_9HYPH</name>
<dbReference type="STRING" id="728005.SAMN04488059_11672"/>
<evidence type="ECO:0000256" key="1">
    <source>
        <dbReference type="ARBA" id="ARBA00001946"/>
    </source>
</evidence>
<protein>
    <submittedName>
        <fullName evidence="4">NUDIX domain-containing protein</fullName>
    </submittedName>
</protein>
<dbReference type="Proteomes" id="UP000182258">
    <property type="component" value="Unassembled WGS sequence"/>
</dbReference>
<dbReference type="EMBL" id="FOMB01000016">
    <property type="protein sequence ID" value="SFC97962.1"/>
    <property type="molecule type" value="Genomic_DNA"/>
</dbReference>
<dbReference type="RefSeq" id="WP_052953047.1">
    <property type="nucleotide sequence ID" value="NZ_FOMB01000016.1"/>
</dbReference>
<dbReference type="Pfam" id="PF00293">
    <property type="entry name" value="NUDIX"/>
    <property type="match status" value="1"/>
</dbReference>
<dbReference type="PANTHER" id="PTHR43046">
    <property type="entry name" value="GDP-MANNOSE MANNOSYL HYDROLASE"/>
    <property type="match status" value="1"/>
</dbReference>
<comment type="cofactor">
    <cofactor evidence="1">
        <name>Mg(2+)</name>
        <dbReference type="ChEBI" id="CHEBI:18420"/>
    </cofactor>
</comment>
<dbReference type="AlphaFoldDB" id="A0A1I1NKZ9"/>
<proteinExistence type="predicted"/>
<evidence type="ECO:0000259" key="3">
    <source>
        <dbReference type="PROSITE" id="PS51462"/>
    </source>
</evidence>
<organism evidence="4 5">
    <name type="scientific">Devosia psychrophila</name>
    <dbReference type="NCBI Taxonomy" id="728005"/>
    <lineage>
        <taxon>Bacteria</taxon>
        <taxon>Pseudomonadati</taxon>
        <taxon>Pseudomonadota</taxon>
        <taxon>Alphaproteobacteria</taxon>
        <taxon>Hyphomicrobiales</taxon>
        <taxon>Devosiaceae</taxon>
        <taxon>Devosia</taxon>
    </lineage>
</organism>
<reference evidence="4 5" key="1">
    <citation type="submission" date="2016-10" db="EMBL/GenBank/DDBJ databases">
        <authorList>
            <person name="de Groot N.N."/>
        </authorList>
    </citation>
    <scope>NUCLEOTIDE SEQUENCE [LARGE SCALE GENOMIC DNA]</scope>
    <source>
        <strain evidence="4 5">CGMCC 1.10210</strain>
    </source>
</reference>
<evidence type="ECO:0000313" key="4">
    <source>
        <dbReference type="EMBL" id="SFC97962.1"/>
    </source>
</evidence>
<dbReference type="Gene3D" id="3.90.79.10">
    <property type="entry name" value="Nucleoside Triphosphate Pyrophosphohydrolase"/>
    <property type="match status" value="1"/>
</dbReference>
<dbReference type="GO" id="GO:0016787">
    <property type="term" value="F:hydrolase activity"/>
    <property type="evidence" value="ECO:0007669"/>
    <property type="project" value="UniProtKB-KW"/>
</dbReference>